<evidence type="ECO:0000259" key="2">
    <source>
        <dbReference type="PROSITE" id="PS50966"/>
    </source>
</evidence>
<evidence type="ECO:0000313" key="3">
    <source>
        <dbReference type="EMBL" id="BBR38210.1"/>
    </source>
</evidence>
<proteinExistence type="predicted"/>
<evidence type="ECO:0000256" key="1">
    <source>
        <dbReference type="PROSITE-ProRule" id="PRU00325"/>
    </source>
</evidence>
<keyword evidence="1" id="KW-0863">Zinc-finger</keyword>
<keyword evidence="1" id="KW-0479">Metal-binding</keyword>
<reference evidence="3 4" key="1">
    <citation type="submission" date="2019-12" db="EMBL/GenBank/DDBJ databases">
        <title>complete genome sequences of Aeromonas veronii str. WP3-W19-ESBL-03 isolated from wastewater treatment plant effluent.</title>
        <authorList>
            <person name="Sekizuka T."/>
            <person name="Itokawa K."/>
            <person name="Yatsu K."/>
            <person name="Inamine Y."/>
            <person name="Kuroda M."/>
        </authorList>
    </citation>
    <scope>NUCLEOTIDE SEQUENCE [LARGE SCALE GENOMIC DNA]</scope>
    <source>
        <strain evidence="3 4">WP3-W19-ESBL-03</strain>
    </source>
</reference>
<feature type="domain" description="SWIM-type" evidence="2">
    <location>
        <begin position="58"/>
        <end position="94"/>
    </location>
</feature>
<organism evidence="3 4">
    <name type="scientific">Aeromonas veronii</name>
    <dbReference type="NCBI Taxonomy" id="654"/>
    <lineage>
        <taxon>Bacteria</taxon>
        <taxon>Pseudomonadati</taxon>
        <taxon>Pseudomonadota</taxon>
        <taxon>Gammaproteobacteria</taxon>
        <taxon>Aeromonadales</taxon>
        <taxon>Aeromonadaceae</taxon>
        <taxon>Aeromonas</taxon>
    </lineage>
</organism>
<dbReference type="RefSeq" id="WP_182938889.1">
    <property type="nucleotide sequence ID" value="NZ_AP022038.1"/>
</dbReference>
<dbReference type="GO" id="GO:0008270">
    <property type="term" value="F:zinc ion binding"/>
    <property type="evidence" value="ECO:0007669"/>
    <property type="project" value="UniProtKB-KW"/>
</dbReference>
<dbReference type="Proteomes" id="UP000515442">
    <property type="component" value="Chromosome"/>
</dbReference>
<dbReference type="AlphaFoldDB" id="A0A6S5BS60"/>
<dbReference type="PROSITE" id="PS50966">
    <property type="entry name" value="ZF_SWIM"/>
    <property type="match status" value="1"/>
</dbReference>
<name>A0A6S5BS60_AERVE</name>
<dbReference type="EMBL" id="AP022038">
    <property type="protein sequence ID" value="BBR38210.1"/>
    <property type="molecule type" value="Genomic_DNA"/>
</dbReference>
<keyword evidence="1" id="KW-0862">Zinc</keyword>
<gene>
    <name evidence="3" type="ORF">WP3W19E03_07350</name>
</gene>
<dbReference type="Pfam" id="PF04434">
    <property type="entry name" value="SWIM"/>
    <property type="match status" value="1"/>
</dbReference>
<sequence length="577" mass="65740">MARSTSHSAELIDIAELKAQSGDASFAKGVKLASQGAVQQLAQDGETITARVQGSHLYRVRLECGRTMVSHCNCPAADYQTLCKHAVATALAFNMQLSGLDGEEGAVAQVPDARARLRGYFERQEQPALLDVLIDEIRRDPKRWDYWLRKVELSEQPLSPAKLKSMINRALPKRDVWEWRAVSDYFSEAEALFEEIWEGIDTLPLEQQWQLTCYALDRLNTVLLQVDDSNGDRCELEFALCERLPALFARLPWPESDKIDWLFTHLIEQPQDIFPEEEAFGDIMHSPALLARCEQKLASLRAALVPGDEYDWDLQRYTLPLLDAARATGDWRRELTLLASIATMPRDWLRLCSICCDHDEPLEGEYWLAKARKLAVSPHEKSECDEVEIRLSIALGEKGRAWRLARAGFERMPHFDGFKRLRQLQHQLEWQDETLLPWAEQCFKDQAAVSQPFNLSSHQDALVRFYLDQERVLDACDWVATHKISPELLLTLADKIAPDNPLLAISYTFRVAASYVATGQNDGYEQAAAALRKREQSLGDDKALQESFSLQLGALATEYKRKRNFIKLVNLYFASRL</sequence>
<evidence type="ECO:0000313" key="4">
    <source>
        <dbReference type="Proteomes" id="UP000515442"/>
    </source>
</evidence>
<protein>
    <recommendedName>
        <fullName evidence="2">SWIM-type domain-containing protein</fullName>
    </recommendedName>
</protein>
<accession>A0A6S5BS60</accession>
<dbReference type="InterPro" id="IPR007527">
    <property type="entry name" value="Znf_SWIM"/>
</dbReference>